<dbReference type="EMBL" id="FOGG01000004">
    <property type="protein sequence ID" value="SER12188.1"/>
    <property type="molecule type" value="Genomic_DNA"/>
</dbReference>
<proteinExistence type="predicted"/>
<keyword evidence="1" id="KW-0472">Membrane</keyword>
<gene>
    <name evidence="2" type="ORF">SAMN04488023_104198</name>
</gene>
<evidence type="ECO:0000256" key="1">
    <source>
        <dbReference type="SAM" id="Phobius"/>
    </source>
</evidence>
<evidence type="ECO:0000313" key="2">
    <source>
        <dbReference type="EMBL" id="SER12188.1"/>
    </source>
</evidence>
<dbReference type="STRING" id="390241.SAMN04488023_104198"/>
<organism evidence="2 3">
    <name type="scientific">Pedobacter rhizosphaerae</name>
    <dbReference type="NCBI Taxonomy" id="390241"/>
    <lineage>
        <taxon>Bacteria</taxon>
        <taxon>Pseudomonadati</taxon>
        <taxon>Bacteroidota</taxon>
        <taxon>Sphingobacteriia</taxon>
        <taxon>Sphingobacteriales</taxon>
        <taxon>Sphingobacteriaceae</taxon>
        <taxon>Pedobacter</taxon>
    </lineage>
</organism>
<dbReference type="AlphaFoldDB" id="A0A1H9LLE7"/>
<dbReference type="RefSeq" id="WP_090882036.1">
    <property type="nucleotide sequence ID" value="NZ_FOGG01000004.1"/>
</dbReference>
<sequence>MKTTSAYLSNNQAVNADVLLTTEKLNNLVMKKLANTSPFLLMLLPVFVMFVLFLTVNNTQNDAELVVKPAKTSIVKQVSAVFK</sequence>
<evidence type="ECO:0000313" key="3">
    <source>
        <dbReference type="Proteomes" id="UP000199572"/>
    </source>
</evidence>
<keyword evidence="1" id="KW-1133">Transmembrane helix</keyword>
<dbReference type="Proteomes" id="UP000199572">
    <property type="component" value="Unassembled WGS sequence"/>
</dbReference>
<keyword evidence="3" id="KW-1185">Reference proteome</keyword>
<protein>
    <submittedName>
        <fullName evidence="2">Uncharacterized protein</fullName>
    </submittedName>
</protein>
<dbReference type="OrthoDB" id="773105at2"/>
<feature type="transmembrane region" description="Helical" evidence="1">
    <location>
        <begin position="39"/>
        <end position="56"/>
    </location>
</feature>
<name>A0A1H9LLE7_9SPHI</name>
<keyword evidence="1" id="KW-0812">Transmembrane</keyword>
<reference evidence="2 3" key="1">
    <citation type="submission" date="2016-10" db="EMBL/GenBank/DDBJ databases">
        <authorList>
            <person name="de Groot N.N."/>
        </authorList>
    </citation>
    <scope>NUCLEOTIDE SEQUENCE [LARGE SCALE GENOMIC DNA]</scope>
    <source>
        <strain evidence="2 3">DSM 18610</strain>
    </source>
</reference>
<accession>A0A1H9LLE7</accession>